<accession>A0A4R7UX68</accession>
<evidence type="ECO:0008006" key="4">
    <source>
        <dbReference type="Google" id="ProtNLM"/>
    </source>
</evidence>
<evidence type="ECO:0000313" key="3">
    <source>
        <dbReference type="Proteomes" id="UP000294927"/>
    </source>
</evidence>
<feature type="region of interest" description="Disordered" evidence="1">
    <location>
        <begin position="217"/>
        <end position="286"/>
    </location>
</feature>
<sequence length="286" mass="29282">MPALGAVSSLATSCAVGVASDLARAPADRSRMLPVHPSLTSLFPRGGLRRGSTVVVRGSTSLLFALLAQATETGSWAALVGMPDLGLRAASELGVAVDHLALVRHPGADLPKVIAALLDGMDLVAVDPARLTDSQIHRLSARARHRGAVLVSTGAWPGADLELTREVAGWSGLGQGHGTLSSREVRLRVRGRGVATRPVGARLRLPAQDGAVADLPEAVEPVRPDVPRGAPERGVSGLRSSRPDPACRDSLPLDAPGGRTDASGGPFATLTPSNGPFGAPLPAEVS</sequence>
<dbReference type="AlphaFoldDB" id="A0A4R7UX68"/>
<organism evidence="2 3">
    <name type="scientific">Actinophytocola oryzae</name>
    <dbReference type="NCBI Taxonomy" id="502181"/>
    <lineage>
        <taxon>Bacteria</taxon>
        <taxon>Bacillati</taxon>
        <taxon>Actinomycetota</taxon>
        <taxon>Actinomycetes</taxon>
        <taxon>Pseudonocardiales</taxon>
        <taxon>Pseudonocardiaceae</taxon>
    </lineage>
</organism>
<name>A0A4R7UX68_9PSEU</name>
<reference evidence="2 3" key="1">
    <citation type="submission" date="2019-03" db="EMBL/GenBank/DDBJ databases">
        <title>Genomic Encyclopedia of Archaeal and Bacterial Type Strains, Phase II (KMG-II): from individual species to whole genera.</title>
        <authorList>
            <person name="Goeker M."/>
        </authorList>
    </citation>
    <scope>NUCLEOTIDE SEQUENCE [LARGE SCALE GENOMIC DNA]</scope>
    <source>
        <strain evidence="2 3">DSM 45499</strain>
    </source>
</reference>
<gene>
    <name evidence="2" type="ORF">CLV71_12089</name>
</gene>
<dbReference type="EMBL" id="SOCP01000020">
    <property type="protein sequence ID" value="TDV41399.1"/>
    <property type="molecule type" value="Genomic_DNA"/>
</dbReference>
<dbReference type="RefSeq" id="WP_208297955.1">
    <property type="nucleotide sequence ID" value="NZ_SOCP01000020.1"/>
</dbReference>
<proteinExistence type="predicted"/>
<evidence type="ECO:0000256" key="1">
    <source>
        <dbReference type="SAM" id="MobiDB-lite"/>
    </source>
</evidence>
<evidence type="ECO:0000313" key="2">
    <source>
        <dbReference type="EMBL" id="TDV41399.1"/>
    </source>
</evidence>
<dbReference type="Proteomes" id="UP000294927">
    <property type="component" value="Unassembled WGS sequence"/>
</dbReference>
<keyword evidence="3" id="KW-1185">Reference proteome</keyword>
<comment type="caution">
    <text evidence="2">The sequence shown here is derived from an EMBL/GenBank/DDBJ whole genome shotgun (WGS) entry which is preliminary data.</text>
</comment>
<protein>
    <recommendedName>
        <fullName evidence="4">Recombinase A</fullName>
    </recommendedName>
</protein>